<evidence type="ECO:0000313" key="2">
    <source>
        <dbReference type="EnsemblProtists" id="EOD22268"/>
    </source>
</evidence>
<reference evidence="2" key="2">
    <citation type="submission" date="2024-10" db="UniProtKB">
        <authorList>
            <consortium name="EnsemblProtists"/>
        </authorList>
    </citation>
    <scope>IDENTIFICATION</scope>
</reference>
<accession>A0A0D3JFI3</accession>
<evidence type="ECO:0000256" key="1">
    <source>
        <dbReference type="SAM" id="MobiDB-lite"/>
    </source>
</evidence>
<sequence>MRVLHEREVQRLQLEIRRLQSSDERQTESDMRSLSPVEPPPPAPAPASRSASDGLDPMELAAIREAIEQLQLPPPERLVYAITGTAARTGGSLGVAASLTASQAPFVAALRRKDKRNAALW</sequence>
<dbReference type="KEGG" id="ehx:EMIHUDRAFT_207452"/>
<dbReference type="HOGENOM" id="CLU_2042451_0_0_1"/>
<keyword evidence="3" id="KW-1185">Reference proteome</keyword>
<dbReference type="PaxDb" id="2903-EOD22268"/>
<feature type="region of interest" description="Disordered" evidence="1">
    <location>
        <begin position="18"/>
        <end position="56"/>
    </location>
</feature>
<dbReference type="Proteomes" id="UP000013827">
    <property type="component" value="Unassembled WGS sequence"/>
</dbReference>
<name>A0A0D3JFI3_EMIH1</name>
<evidence type="ECO:0000313" key="3">
    <source>
        <dbReference type="Proteomes" id="UP000013827"/>
    </source>
</evidence>
<organism evidence="2 3">
    <name type="scientific">Emiliania huxleyi (strain CCMP1516)</name>
    <dbReference type="NCBI Taxonomy" id="280463"/>
    <lineage>
        <taxon>Eukaryota</taxon>
        <taxon>Haptista</taxon>
        <taxon>Haptophyta</taxon>
        <taxon>Prymnesiophyceae</taxon>
        <taxon>Isochrysidales</taxon>
        <taxon>Noelaerhabdaceae</taxon>
        <taxon>Emiliania</taxon>
    </lineage>
</organism>
<feature type="compositionally biased region" description="Basic and acidic residues" evidence="1">
    <location>
        <begin position="18"/>
        <end position="31"/>
    </location>
</feature>
<dbReference type="AlphaFoldDB" id="A0A0D3JFI3"/>
<dbReference type="EnsemblProtists" id="EOD22268">
    <property type="protein sequence ID" value="EOD22268"/>
    <property type="gene ID" value="EMIHUDRAFT_207452"/>
</dbReference>
<reference evidence="3" key="1">
    <citation type="journal article" date="2013" name="Nature">
        <title>Pan genome of the phytoplankton Emiliania underpins its global distribution.</title>
        <authorList>
            <person name="Read B.A."/>
            <person name="Kegel J."/>
            <person name="Klute M.J."/>
            <person name="Kuo A."/>
            <person name="Lefebvre S.C."/>
            <person name="Maumus F."/>
            <person name="Mayer C."/>
            <person name="Miller J."/>
            <person name="Monier A."/>
            <person name="Salamov A."/>
            <person name="Young J."/>
            <person name="Aguilar M."/>
            <person name="Claverie J.M."/>
            <person name="Frickenhaus S."/>
            <person name="Gonzalez K."/>
            <person name="Herman E.K."/>
            <person name="Lin Y.C."/>
            <person name="Napier J."/>
            <person name="Ogata H."/>
            <person name="Sarno A.F."/>
            <person name="Shmutz J."/>
            <person name="Schroeder D."/>
            <person name="de Vargas C."/>
            <person name="Verret F."/>
            <person name="von Dassow P."/>
            <person name="Valentin K."/>
            <person name="Van de Peer Y."/>
            <person name="Wheeler G."/>
            <person name="Dacks J.B."/>
            <person name="Delwiche C.F."/>
            <person name="Dyhrman S.T."/>
            <person name="Glockner G."/>
            <person name="John U."/>
            <person name="Richards T."/>
            <person name="Worden A.Z."/>
            <person name="Zhang X."/>
            <person name="Grigoriev I.V."/>
            <person name="Allen A.E."/>
            <person name="Bidle K."/>
            <person name="Borodovsky M."/>
            <person name="Bowler C."/>
            <person name="Brownlee C."/>
            <person name="Cock J.M."/>
            <person name="Elias M."/>
            <person name="Gladyshev V.N."/>
            <person name="Groth M."/>
            <person name="Guda C."/>
            <person name="Hadaegh A."/>
            <person name="Iglesias-Rodriguez M.D."/>
            <person name="Jenkins J."/>
            <person name="Jones B.M."/>
            <person name="Lawson T."/>
            <person name="Leese F."/>
            <person name="Lindquist E."/>
            <person name="Lobanov A."/>
            <person name="Lomsadze A."/>
            <person name="Malik S.B."/>
            <person name="Marsh M.E."/>
            <person name="Mackinder L."/>
            <person name="Mock T."/>
            <person name="Mueller-Roeber B."/>
            <person name="Pagarete A."/>
            <person name="Parker M."/>
            <person name="Probert I."/>
            <person name="Quesneville H."/>
            <person name="Raines C."/>
            <person name="Rensing S.A."/>
            <person name="Riano-Pachon D.M."/>
            <person name="Richier S."/>
            <person name="Rokitta S."/>
            <person name="Shiraiwa Y."/>
            <person name="Soanes D.M."/>
            <person name="van der Giezen M."/>
            <person name="Wahlund T.M."/>
            <person name="Williams B."/>
            <person name="Wilson W."/>
            <person name="Wolfe G."/>
            <person name="Wurch L.L."/>
        </authorList>
    </citation>
    <scope>NUCLEOTIDE SEQUENCE</scope>
</reference>
<dbReference type="RefSeq" id="XP_005774697.1">
    <property type="nucleotide sequence ID" value="XM_005774640.1"/>
</dbReference>
<dbReference type="GeneID" id="17267815"/>
<protein>
    <submittedName>
        <fullName evidence="2">Uncharacterized protein</fullName>
    </submittedName>
</protein>
<proteinExistence type="predicted"/>